<protein>
    <submittedName>
        <fullName evidence="1">Uncharacterized protein</fullName>
    </submittedName>
</protein>
<dbReference type="AlphaFoldDB" id="A0A1V9YDD3"/>
<evidence type="ECO:0000313" key="2">
    <source>
        <dbReference type="Proteomes" id="UP000243579"/>
    </source>
</evidence>
<evidence type="ECO:0000313" key="1">
    <source>
        <dbReference type="EMBL" id="OQR83763.1"/>
    </source>
</evidence>
<dbReference type="EMBL" id="JNBR01002081">
    <property type="protein sequence ID" value="OQR83763.1"/>
    <property type="molecule type" value="Genomic_DNA"/>
</dbReference>
<sequence length="443" mass="48986">MLLAAVLDVVHKEGEDNLLYASKPAEATLSRALLSLRGVLAAAAGAAQTLFKENIQSCVFEPGVVAAYVDDGDVLFVLFEAASKARPQAWLEVRAKNCYAFLQSAFGRPGPKCSDWRKQVNALDELLDRWCTIAADDDDIFPGHTPTLLVPWPVLIELHGPRYLDLSETPRDIVLFYEQKMVLSSLAPPVTFLMYQWKRYLGAGSSCQVRTVEIPTDEGDTRASRLLTLYSSPSWSFAVLQGLDEAPDEFLQNMQTQMHDEFMDVMKKLTSPLLPPPHNPCCLHVVAHNRAHGTVVGKRMSAPDEVHAVFTSTVQQMQQRLAASDAAHAVLTSPYIEHPEAPLADDSSWIMHVRVPQENDGEEIGGIHQAGTFPRRNSLYRPMPVLAQVPIKQACRVQPSLGGPMYWVCGIRDAVWEVYACYDTAVPHTAAHNAIQLLLQHGS</sequence>
<dbReference type="OrthoDB" id="64981at2759"/>
<gene>
    <name evidence="1" type="ORF">ACHHYP_14303</name>
</gene>
<reference evidence="1 2" key="1">
    <citation type="journal article" date="2014" name="Genome Biol. Evol.">
        <title>The secreted proteins of Achlya hypogyna and Thraustotheca clavata identify the ancestral oomycete secretome and reveal gene acquisitions by horizontal gene transfer.</title>
        <authorList>
            <person name="Misner I."/>
            <person name="Blouin N."/>
            <person name="Leonard G."/>
            <person name="Richards T.A."/>
            <person name="Lane C.E."/>
        </authorList>
    </citation>
    <scope>NUCLEOTIDE SEQUENCE [LARGE SCALE GENOMIC DNA]</scope>
    <source>
        <strain evidence="1 2">ATCC 48635</strain>
    </source>
</reference>
<accession>A0A1V9YDD3</accession>
<organism evidence="1 2">
    <name type="scientific">Achlya hypogyna</name>
    <name type="common">Oomycete</name>
    <name type="synonym">Protoachlya hypogyna</name>
    <dbReference type="NCBI Taxonomy" id="1202772"/>
    <lineage>
        <taxon>Eukaryota</taxon>
        <taxon>Sar</taxon>
        <taxon>Stramenopiles</taxon>
        <taxon>Oomycota</taxon>
        <taxon>Saprolegniomycetes</taxon>
        <taxon>Saprolegniales</taxon>
        <taxon>Achlyaceae</taxon>
        <taxon>Achlya</taxon>
    </lineage>
</organism>
<proteinExistence type="predicted"/>
<comment type="caution">
    <text evidence="1">The sequence shown here is derived from an EMBL/GenBank/DDBJ whole genome shotgun (WGS) entry which is preliminary data.</text>
</comment>
<dbReference type="Proteomes" id="UP000243579">
    <property type="component" value="Unassembled WGS sequence"/>
</dbReference>
<keyword evidence="2" id="KW-1185">Reference proteome</keyword>
<name>A0A1V9YDD3_ACHHY</name>